<dbReference type="AlphaFoldDB" id="A0A953I7I3"/>
<feature type="transmembrane region" description="Helical" evidence="1">
    <location>
        <begin position="94"/>
        <end position="113"/>
    </location>
</feature>
<feature type="non-terminal residue" evidence="3">
    <location>
        <position position="148"/>
    </location>
</feature>
<evidence type="ECO:0000313" key="4">
    <source>
        <dbReference type="Proteomes" id="UP000732377"/>
    </source>
</evidence>
<gene>
    <name evidence="3" type="ORF">CWE10_20250</name>
</gene>
<evidence type="ECO:0000313" key="3">
    <source>
        <dbReference type="EMBL" id="MBY6278431.1"/>
    </source>
</evidence>
<name>A0A953I7I3_SYMTR</name>
<proteinExistence type="predicted"/>
<feature type="domain" description="CAAX prenyl protease 2/Lysostaphin resistance protein A-like" evidence="2">
    <location>
        <begin position="99"/>
        <end position="146"/>
    </location>
</feature>
<dbReference type="GO" id="GO:0080120">
    <property type="term" value="P:CAAX-box protein maturation"/>
    <property type="evidence" value="ECO:0007669"/>
    <property type="project" value="UniProtKB-ARBA"/>
</dbReference>
<dbReference type="Proteomes" id="UP000732377">
    <property type="component" value="Unassembled WGS sequence"/>
</dbReference>
<evidence type="ECO:0000259" key="2">
    <source>
        <dbReference type="Pfam" id="PF02517"/>
    </source>
</evidence>
<evidence type="ECO:0000256" key="1">
    <source>
        <dbReference type="SAM" id="Phobius"/>
    </source>
</evidence>
<keyword evidence="1" id="KW-0472">Membrane</keyword>
<dbReference type="InterPro" id="IPR003675">
    <property type="entry name" value="Rce1/LyrA-like_dom"/>
</dbReference>
<accession>A0A953I7I3</accession>
<protein>
    <recommendedName>
        <fullName evidence="2">CAAX prenyl protease 2/Lysostaphin resistance protein A-like domain-containing protein</fullName>
    </recommendedName>
</protein>
<comment type="caution">
    <text evidence="3">The sequence shown here is derived from an EMBL/GenBank/DDBJ whole genome shotgun (WGS) entry which is preliminary data.</text>
</comment>
<dbReference type="EMBL" id="PIUK01000514">
    <property type="protein sequence ID" value="MBY6278431.1"/>
    <property type="molecule type" value="Genomic_DNA"/>
</dbReference>
<sequence>MAVNRRYLILSPLVIIAVCHVAARIARQALGPWGWAPAVVLYWGLLGATIAMSGRTGALRRWTAPARGARGWTALALLVGLIPLPILAQNLHLLADPVILAAWLLFALINPWFEEFYWRGLLLDATARWPAWAGTAYSTALFVAFHPA</sequence>
<organism evidence="3 4">
    <name type="scientific">Symbiobacterium thermophilum</name>
    <dbReference type="NCBI Taxonomy" id="2734"/>
    <lineage>
        <taxon>Bacteria</taxon>
        <taxon>Bacillati</taxon>
        <taxon>Bacillota</taxon>
        <taxon>Clostridia</taxon>
        <taxon>Eubacteriales</taxon>
        <taxon>Symbiobacteriaceae</taxon>
        <taxon>Symbiobacterium</taxon>
    </lineage>
</organism>
<keyword evidence="1" id="KW-0812">Transmembrane</keyword>
<keyword evidence="1" id="KW-1133">Transmembrane helix</keyword>
<feature type="transmembrane region" description="Helical" evidence="1">
    <location>
        <begin position="71"/>
        <end position="88"/>
    </location>
</feature>
<dbReference type="Pfam" id="PF02517">
    <property type="entry name" value="Rce1-like"/>
    <property type="match status" value="1"/>
</dbReference>
<reference evidence="3" key="1">
    <citation type="submission" date="2017-11" db="EMBL/GenBank/DDBJ databases">
        <title>Three new genomes from thermophilic consortium.</title>
        <authorList>
            <person name="Quaggio R."/>
            <person name="Amgarten D."/>
            <person name="Setubal J.C."/>
        </authorList>
    </citation>
    <scope>NUCLEOTIDE SEQUENCE</scope>
    <source>
        <strain evidence="3">ZCTH01-B2</strain>
    </source>
</reference>
<feature type="transmembrane region" description="Helical" evidence="1">
    <location>
        <begin position="33"/>
        <end position="51"/>
    </location>
</feature>
<dbReference type="GO" id="GO:0004175">
    <property type="term" value="F:endopeptidase activity"/>
    <property type="evidence" value="ECO:0007669"/>
    <property type="project" value="UniProtKB-ARBA"/>
</dbReference>